<name>A9BZF0_DELAS</name>
<keyword evidence="2" id="KW-0732">Signal</keyword>
<feature type="chain" id="PRO_5002732687" evidence="2">
    <location>
        <begin position="39"/>
        <end position="130"/>
    </location>
</feature>
<dbReference type="Proteomes" id="UP000000784">
    <property type="component" value="Chromosome"/>
</dbReference>
<evidence type="ECO:0000256" key="1">
    <source>
        <dbReference type="SAM" id="MobiDB-lite"/>
    </source>
</evidence>
<dbReference type="AlphaFoldDB" id="A9BZF0"/>
<protein>
    <submittedName>
        <fullName evidence="3">Uncharacterized protein</fullName>
    </submittedName>
</protein>
<evidence type="ECO:0000313" key="4">
    <source>
        <dbReference type="Proteomes" id="UP000000784"/>
    </source>
</evidence>
<reference evidence="4" key="2">
    <citation type="submission" date="2007-11" db="EMBL/GenBank/DDBJ databases">
        <title>Complete sequence of Delftia acidovorans DSM 14801 / SPH-1.</title>
        <authorList>
            <person name="Copeland A."/>
            <person name="Lucas S."/>
            <person name="Lapidus A."/>
            <person name="Barry K."/>
            <person name="Glavina del Rio T."/>
            <person name="Dalin E."/>
            <person name="Tice H."/>
            <person name="Pitluck S."/>
            <person name="Lowry S."/>
            <person name="Clum A."/>
            <person name="Schmutz J."/>
            <person name="Larimer F."/>
            <person name="Land M."/>
            <person name="Hauser L."/>
            <person name="Kyrpides N."/>
            <person name="Kim E."/>
            <person name="Schleheck D."/>
            <person name="Richardson P."/>
        </authorList>
    </citation>
    <scope>NUCLEOTIDE SEQUENCE [LARGE SCALE GENOMIC DNA]</scope>
    <source>
        <strain evidence="4">DSM 14801 / SPH-1</strain>
    </source>
</reference>
<feature type="region of interest" description="Disordered" evidence="1">
    <location>
        <begin position="109"/>
        <end position="130"/>
    </location>
</feature>
<reference evidence="3 4" key="1">
    <citation type="journal article" date="2004" name="Appl. Environ. Microbiol.">
        <title>Mineralization of individual congeners of linear alkylbenzenesulfonate by defined pairs of heterotrophic bacteria.</title>
        <authorList>
            <person name="Schleheck D."/>
            <person name="Knepper T.P."/>
            <person name="Fischer K."/>
            <person name="Cook A.M."/>
        </authorList>
    </citation>
    <scope>NUCLEOTIDE SEQUENCE [LARGE SCALE GENOMIC DNA]</scope>
    <source>
        <strain evidence="4">DSM 14801 / SPH-1</strain>
    </source>
</reference>
<dbReference type="eggNOG" id="ENOG5033I0Z">
    <property type="taxonomic scope" value="Bacteria"/>
</dbReference>
<dbReference type="HOGENOM" id="CLU_2103705_0_0_4"/>
<gene>
    <name evidence="3" type="ordered locus">Daci_2912</name>
</gene>
<evidence type="ECO:0000313" key="3">
    <source>
        <dbReference type="EMBL" id="ABX35550.1"/>
    </source>
</evidence>
<accession>A9BZF0</accession>
<feature type="signal peptide" evidence="2">
    <location>
        <begin position="1"/>
        <end position="38"/>
    </location>
</feature>
<dbReference type="EMBL" id="CP000884">
    <property type="protein sequence ID" value="ABX35550.1"/>
    <property type="molecule type" value="Genomic_DNA"/>
</dbReference>
<evidence type="ECO:0000256" key="2">
    <source>
        <dbReference type="SAM" id="SignalP"/>
    </source>
</evidence>
<dbReference type="KEGG" id="dac:Daci_2912"/>
<keyword evidence="4" id="KW-1185">Reference proteome</keyword>
<proteinExistence type="predicted"/>
<dbReference type="STRING" id="398578.Daci_2912"/>
<organism evidence="3 4">
    <name type="scientific">Delftia acidovorans (strain DSM 14801 / SPH-1)</name>
    <dbReference type="NCBI Taxonomy" id="398578"/>
    <lineage>
        <taxon>Bacteria</taxon>
        <taxon>Pseudomonadati</taxon>
        <taxon>Pseudomonadota</taxon>
        <taxon>Betaproteobacteria</taxon>
        <taxon>Burkholderiales</taxon>
        <taxon>Comamonadaceae</taxon>
        <taxon>Delftia</taxon>
    </lineage>
</organism>
<sequence length="130" mass="13576">MRCPFRIQENTMRRAHFLVPLIQFGLAALAASSPAAWAQAHDGSLPTASSSAGLTGAIDPAAASLPLRHAALPASGAVETELTDWRQANAAVAEFPNGHMDILRWEAAQGGRSTPAPSPHGSHMQHGGRP</sequence>